<feature type="domain" description="Erythromycin biosynthesis protein CIII-like C-terminal" evidence="4">
    <location>
        <begin position="408"/>
        <end position="484"/>
    </location>
</feature>
<dbReference type="GO" id="GO:0016758">
    <property type="term" value="F:hexosyltransferase activity"/>
    <property type="evidence" value="ECO:0007669"/>
    <property type="project" value="UniProtKB-ARBA"/>
</dbReference>
<dbReference type="AlphaFoldDB" id="A0A2J6RWD8"/>
<evidence type="ECO:0000313" key="6">
    <source>
        <dbReference type="Proteomes" id="UP000235786"/>
    </source>
</evidence>
<protein>
    <submittedName>
        <fullName evidence="5">Glycosyltransferase family 1 protein</fullName>
    </submittedName>
</protein>
<gene>
    <name evidence="5" type="ORF">L207DRAFT_486595</name>
</gene>
<dbReference type="Proteomes" id="UP000235786">
    <property type="component" value="Unassembled WGS sequence"/>
</dbReference>
<sequence>MIRQATVVALLIGVCAFLFSQFRVEDDRFLYQSIEGTNNTVLFITNEHPGFYNVHLATIYSLLEKHPQVKIHYASFPKVAQRLDQISALARQRGSRAKDITFYPLTGLGYVDTLTKVAGNQTALTHRPGLDAGKFFAKSIGSFIAPWPAEEYWTLYESCYRLIDEVDPALIIIDTFFSPAIDAVRDQRRLHALITPNILSDLLPAEQPAWTLFWKYPALGSGYPYPVPWSLVPANMYINFRVIRGLLRLPDVSAKRAFLKKKGVKRPIDFMGLYRPDVPWLTQTLPGAHLPLVTMPRNVTLTGPINLAGLEEDTPAAKELLEWTEKPTVLISLGSGFKYVEYQARVMLEAVLHVLKETDVQILWKIDKLEPFDDGFLKTAMRDSAGRLRIKKWLEVEPPTLLQDGNILVFVHHGGAGSYHDSIGGGVPQIVLPQWADLYDFAQLVEDLNIGVWGCRATSPDWTAECLQQAVLLVLKDSPASSSMARNAASFGELARKSVGRDVAAREVARLAGSGHS</sequence>
<dbReference type="InterPro" id="IPR002213">
    <property type="entry name" value="UDP_glucos_trans"/>
</dbReference>
<feature type="signal peptide" evidence="3">
    <location>
        <begin position="1"/>
        <end position="16"/>
    </location>
</feature>
<evidence type="ECO:0000313" key="5">
    <source>
        <dbReference type="EMBL" id="PMD42834.1"/>
    </source>
</evidence>
<organism evidence="5 6">
    <name type="scientific">Hyaloscypha variabilis (strain UAMH 11265 / GT02V1 / F)</name>
    <name type="common">Meliniomyces variabilis</name>
    <dbReference type="NCBI Taxonomy" id="1149755"/>
    <lineage>
        <taxon>Eukaryota</taxon>
        <taxon>Fungi</taxon>
        <taxon>Dikarya</taxon>
        <taxon>Ascomycota</taxon>
        <taxon>Pezizomycotina</taxon>
        <taxon>Leotiomycetes</taxon>
        <taxon>Helotiales</taxon>
        <taxon>Hyaloscyphaceae</taxon>
        <taxon>Hyaloscypha</taxon>
        <taxon>Hyaloscypha variabilis</taxon>
    </lineage>
</organism>
<dbReference type="OrthoDB" id="407298at2759"/>
<keyword evidence="1" id="KW-0328">Glycosyltransferase</keyword>
<keyword evidence="6" id="KW-1185">Reference proteome</keyword>
<dbReference type="InterPro" id="IPR050271">
    <property type="entry name" value="UDP-glycosyltransferase"/>
</dbReference>
<accession>A0A2J6RWD8</accession>
<dbReference type="InterPro" id="IPR010610">
    <property type="entry name" value="EryCIII-like_C"/>
</dbReference>
<feature type="chain" id="PRO_5014382729" evidence="3">
    <location>
        <begin position="17"/>
        <end position="517"/>
    </location>
</feature>
<reference evidence="5 6" key="1">
    <citation type="submission" date="2016-04" db="EMBL/GenBank/DDBJ databases">
        <title>A degradative enzymes factory behind the ericoid mycorrhizal symbiosis.</title>
        <authorList>
            <consortium name="DOE Joint Genome Institute"/>
            <person name="Martino E."/>
            <person name="Morin E."/>
            <person name="Grelet G."/>
            <person name="Kuo A."/>
            <person name="Kohler A."/>
            <person name="Daghino S."/>
            <person name="Barry K."/>
            <person name="Choi C."/>
            <person name="Cichocki N."/>
            <person name="Clum A."/>
            <person name="Copeland A."/>
            <person name="Hainaut M."/>
            <person name="Haridas S."/>
            <person name="Labutti K."/>
            <person name="Lindquist E."/>
            <person name="Lipzen A."/>
            <person name="Khouja H.-R."/>
            <person name="Murat C."/>
            <person name="Ohm R."/>
            <person name="Olson A."/>
            <person name="Spatafora J."/>
            <person name="Veneault-Fourrey C."/>
            <person name="Henrissat B."/>
            <person name="Grigoriev I."/>
            <person name="Martin F."/>
            <person name="Perotto S."/>
        </authorList>
    </citation>
    <scope>NUCLEOTIDE SEQUENCE [LARGE SCALE GENOMIC DNA]</scope>
    <source>
        <strain evidence="5 6">F</strain>
    </source>
</reference>
<dbReference type="PANTHER" id="PTHR48043">
    <property type="entry name" value="EG:EG0003.4 PROTEIN-RELATED"/>
    <property type="match status" value="1"/>
</dbReference>
<name>A0A2J6RWD8_HYAVF</name>
<evidence type="ECO:0000256" key="2">
    <source>
        <dbReference type="ARBA" id="ARBA00022679"/>
    </source>
</evidence>
<dbReference type="EMBL" id="KZ613943">
    <property type="protein sequence ID" value="PMD42834.1"/>
    <property type="molecule type" value="Genomic_DNA"/>
</dbReference>
<evidence type="ECO:0000256" key="1">
    <source>
        <dbReference type="ARBA" id="ARBA00022676"/>
    </source>
</evidence>
<dbReference type="Pfam" id="PF06722">
    <property type="entry name" value="EryCIII-like_C"/>
    <property type="match status" value="1"/>
</dbReference>
<dbReference type="CDD" id="cd03784">
    <property type="entry name" value="GT1_Gtf-like"/>
    <property type="match status" value="1"/>
</dbReference>
<evidence type="ECO:0000259" key="4">
    <source>
        <dbReference type="Pfam" id="PF06722"/>
    </source>
</evidence>
<dbReference type="PANTHER" id="PTHR48043:SF145">
    <property type="entry name" value="FI06409P-RELATED"/>
    <property type="match status" value="1"/>
</dbReference>
<dbReference type="Gene3D" id="3.40.50.2000">
    <property type="entry name" value="Glycogen Phosphorylase B"/>
    <property type="match status" value="1"/>
</dbReference>
<evidence type="ECO:0000256" key="3">
    <source>
        <dbReference type="SAM" id="SignalP"/>
    </source>
</evidence>
<keyword evidence="3" id="KW-0732">Signal</keyword>
<proteinExistence type="predicted"/>
<dbReference type="GO" id="GO:0008194">
    <property type="term" value="F:UDP-glycosyltransferase activity"/>
    <property type="evidence" value="ECO:0007669"/>
    <property type="project" value="InterPro"/>
</dbReference>
<dbReference type="SUPFAM" id="SSF53756">
    <property type="entry name" value="UDP-Glycosyltransferase/glycogen phosphorylase"/>
    <property type="match status" value="1"/>
</dbReference>
<keyword evidence="2 5" id="KW-0808">Transferase</keyword>